<dbReference type="SMART" id="SM00091">
    <property type="entry name" value="PAS"/>
    <property type="match status" value="1"/>
</dbReference>
<proteinExistence type="predicted"/>
<dbReference type="STRING" id="1760988.SAMN02949497_3851"/>
<dbReference type="Pfam" id="PF00158">
    <property type="entry name" value="Sigma54_activat"/>
    <property type="match status" value="1"/>
</dbReference>
<evidence type="ECO:0000259" key="8">
    <source>
        <dbReference type="PROSITE" id="PS50045"/>
    </source>
</evidence>
<dbReference type="SUPFAM" id="SSF55781">
    <property type="entry name" value="GAF domain-like"/>
    <property type="match status" value="1"/>
</dbReference>
<dbReference type="InterPro" id="IPR000700">
    <property type="entry name" value="PAS-assoc_C"/>
</dbReference>
<dbReference type="PANTHER" id="PTHR32071:SF117">
    <property type="entry name" value="PTS-DEPENDENT DIHYDROXYACETONE KINASE OPERON REGULATORY PROTEIN-RELATED"/>
    <property type="match status" value="1"/>
</dbReference>
<dbReference type="AlphaFoldDB" id="A0A1Y6D7J2"/>
<dbReference type="PANTHER" id="PTHR32071">
    <property type="entry name" value="TRANSCRIPTIONAL REGULATORY PROTEIN"/>
    <property type="match status" value="1"/>
</dbReference>
<dbReference type="Proteomes" id="UP000192923">
    <property type="component" value="Unassembled WGS sequence"/>
</dbReference>
<keyword evidence="2" id="KW-0067">ATP-binding</keyword>
<dbReference type="PROSITE" id="PS00675">
    <property type="entry name" value="SIGMA54_INTERACT_1"/>
    <property type="match status" value="1"/>
</dbReference>
<dbReference type="CDD" id="cd00130">
    <property type="entry name" value="PAS"/>
    <property type="match status" value="1"/>
</dbReference>
<feature type="coiled-coil region" evidence="7">
    <location>
        <begin position="289"/>
        <end position="327"/>
    </location>
</feature>
<dbReference type="Gene3D" id="1.10.8.60">
    <property type="match status" value="1"/>
</dbReference>
<dbReference type="Gene3D" id="3.30.450.40">
    <property type="match status" value="1"/>
</dbReference>
<dbReference type="InterPro" id="IPR035965">
    <property type="entry name" value="PAS-like_dom_sf"/>
</dbReference>
<evidence type="ECO:0000256" key="6">
    <source>
        <dbReference type="ARBA" id="ARBA00023163"/>
    </source>
</evidence>
<dbReference type="InterPro" id="IPR025662">
    <property type="entry name" value="Sigma_54_int_dom_ATP-bd_1"/>
</dbReference>
<keyword evidence="5" id="KW-0010">Activator</keyword>
<dbReference type="SMART" id="SM00382">
    <property type="entry name" value="AAA"/>
    <property type="match status" value="1"/>
</dbReference>
<dbReference type="InterPro" id="IPR027417">
    <property type="entry name" value="P-loop_NTPase"/>
</dbReference>
<dbReference type="PROSITE" id="PS50112">
    <property type="entry name" value="PAS"/>
    <property type="match status" value="1"/>
</dbReference>
<dbReference type="PROSITE" id="PS50113">
    <property type="entry name" value="PAC"/>
    <property type="match status" value="1"/>
</dbReference>
<dbReference type="InterPro" id="IPR000014">
    <property type="entry name" value="PAS"/>
</dbReference>
<dbReference type="InterPro" id="IPR025944">
    <property type="entry name" value="Sigma_54_int_dom_CS"/>
</dbReference>
<dbReference type="Pfam" id="PF02954">
    <property type="entry name" value="HTH_8"/>
    <property type="match status" value="1"/>
</dbReference>
<dbReference type="InterPro" id="IPR002078">
    <property type="entry name" value="Sigma_54_int"/>
</dbReference>
<dbReference type="InterPro" id="IPR013655">
    <property type="entry name" value="PAS_fold_3"/>
</dbReference>
<dbReference type="InterPro" id="IPR002197">
    <property type="entry name" value="HTH_Fis"/>
</dbReference>
<evidence type="ECO:0000256" key="1">
    <source>
        <dbReference type="ARBA" id="ARBA00022741"/>
    </source>
</evidence>
<dbReference type="GO" id="GO:0043565">
    <property type="term" value="F:sequence-specific DNA binding"/>
    <property type="evidence" value="ECO:0007669"/>
    <property type="project" value="InterPro"/>
</dbReference>
<evidence type="ECO:0000259" key="9">
    <source>
        <dbReference type="PROSITE" id="PS50112"/>
    </source>
</evidence>
<dbReference type="InterPro" id="IPR003593">
    <property type="entry name" value="AAA+_ATPase"/>
</dbReference>
<dbReference type="Gene3D" id="3.40.50.300">
    <property type="entry name" value="P-loop containing nucleotide triphosphate hydrolases"/>
    <property type="match status" value="1"/>
</dbReference>
<accession>A0A1Y6D7J2</accession>
<dbReference type="PROSITE" id="PS00688">
    <property type="entry name" value="SIGMA54_INTERACT_3"/>
    <property type="match status" value="1"/>
</dbReference>
<dbReference type="Gene3D" id="3.30.450.20">
    <property type="entry name" value="PAS domain"/>
    <property type="match status" value="1"/>
</dbReference>
<keyword evidence="3" id="KW-0805">Transcription regulation</keyword>
<dbReference type="InterPro" id="IPR058031">
    <property type="entry name" value="AAA_lid_NorR"/>
</dbReference>
<feature type="domain" description="PAC" evidence="10">
    <location>
        <begin position="246"/>
        <end position="298"/>
    </location>
</feature>
<dbReference type="GO" id="GO:0005524">
    <property type="term" value="F:ATP binding"/>
    <property type="evidence" value="ECO:0007669"/>
    <property type="project" value="UniProtKB-KW"/>
</dbReference>
<dbReference type="InterPro" id="IPR003018">
    <property type="entry name" value="GAF"/>
</dbReference>
<protein>
    <submittedName>
        <fullName evidence="11">PAS domain S-box-containing protein</fullName>
    </submittedName>
</protein>
<sequence length="641" mass="70393">MPHFEMLLAELSAQFVNLPSDRVDGVINASLQRIAETLGIDRATLGEVTADGQDGFVTHCYAKACIPPNKVQSVMTEVPLVMKTLFAGETLIVRDVADLEEATDRENFLRYGTRADLVFPLIVGGELRGGLAFSSATPRDWPERVVRGLRLIADVFANALARRRADQALRESEAQMRLAAEAAQVGLWVWDIPGDTLWGTDRARTLYGMAADAPVTIGLFLDRLVPEDRPRVERAIQQALAGGGTYREEYRIRHPDGQTRWICATGQCQWGGDGRPGRMMGAGIDITERKQAETALRRALAEIQTLKDQLQQENVYLRREIEEHQGATRIASRSDSMRRVLAQVGQVAPTPASVLITGETGTGKEVLATALHEASPRRGRAMIRVNCAAIPAALIESELFGREKGAYTGALARQIGRFELADGSTLFLDEVGELPLEAQAKLLRVLQEKEIERLGNPRPIKVDVRLIAATHRDLAREVAAGRFREDLYYRLNVFPLHLPPLRERRDDLPPLVESFVEEFAKAMGKPIEAVAKSSLKALLNYPWPGNIRELRNVIERAVILNSGSLLRIEPPTLAGHPAAGSASAAQAGPATLAEVERSHILRVLEATGWRVRGAAGAAEILGLKPSTLESRMLKLGIRRPV</sequence>
<dbReference type="SMART" id="SM00065">
    <property type="entry name" value="GAF"/>
    <property type="match status" value="1"/>
</dbReference>
<dbReference type="Pfam" id="PF25601">
    <property type="entry name" value="AAA_lid_14"/>
    <property type="match status" value="1"/>
</dbReference>
<keyword evidence="4" id="KW-0238">DNA-binding</keyword>
<dbReference type="Pfam" id="PF08447">
    <property type="entry name" value="PAS_3"/>
    <property type="match status" value="1"/>
</dbReference>
<feature type="domain" description="PAS" evidence="9">
    <location>
        <begin position="172"/>
        <end position="243"/>
    </location>
</feature>
<dbReference type="InterPro" id="IPR029016">
    <property type="entry name" value="GAF-like_dom_sf"/>
</dbReference>
<keyword evidence="1" id="KW-0547">Nucleotide-binding</keyword>
<dbReference type="FunFam" id="3.40.50.300:FF:000006">
    <property type="entry name" value="DNA-binding transcriptional regulator NtrC"/>
    <property type="match status" value="1"/>
</dbReference>
<dbReference type="SUPFAM" id="SSF52540">
    <property type="entry name" value="P-loop containing nucleoside triphosphate hydrolases"/>
    <property type="match status" value="1"/>
</dbReference>
<dbReference type="SUPFAM" id="SSF55785">
    <property type="entry name" value="PYP-like sensor domain (PAS domain)"/>
    <property type="match status" value="1"/>
</dbReference>
<dbReference type="SUPFAM" id="SSF46689">
    <property type="entry name" value="Homeodomain-like"/>
    <property type="match status" value="1"/>
</dbReference>
<organism evidence="11 12">
    <name type="scientific">Methylomagnum ishizawai</name>
    <dbReference type="NCBI Taxonomy" id="1760988"/>
    <lineage>
        <taxon>Bacteria</taxon>
        <taxon>Pseudomonadati</taxon>
        <taxon>Pseudomonadota</taxon>
        <taxon>Gammaproteobacteria</taxon>
        <taxon>Methylococcales</taxon>
        <taxon>Methylococcaceae</taxon>
        <taxon>Methylomagnum</taxon>
    </lineage>
</organism>
<dbReference type="PROSITE" id="PS50045">
    <property type="entry name" value="SIGMA54_INTERACT_4"/>
    <property type="match status" value="1"/>
</dbReference>
<evidence type="ECO:0000256" key="2">
    <source>
        <dbReference type="ARBA" id="ARBA00022840"/>
    </source>
</evidence>
<feature type="domain" description="Sigma-54 factor interaction" evidence="8">
    <location>
        <begin position="330"/>
        <end position="559"/>
    </location>
</feature>
<evidence type="ECO:0000259" key="10">
    <source>
        <dbReference type="PROSITE" id="PS50113"/>
    </source>
</evidence>
<evidence type="ECO:0000256" key="3">
    <source>
        <dbReference type="ARBA" id="ARBA00023015"/>
    </source>
</evidence>
<dbReference type="CDD" id="cd00009">
    <property type="entry name" value="AAA"/>
    <property type="match status" value="1"/>
</dbReference>
<dbReference type="Gene3D" id="2.10.70.100">
    <property type="match status" value="1"/>
</dbReference>
<evidence type="ECO:0000256" key="4">
    <source>
        <dbReference type="ARBA" id="ARBA00023125"/>
    </source>
</evidence>
<dbReference type="InterPro" id="IPR009057">
    <property type="entry name" value="Homeodomain-like_sf"/>
</dbReference>
<evidence type="ECO:0000313" key="12">
    <source>
        <dbReference type="Proteomes" id="UP000192923"/>
    </source>
</evidence>
<evidence type="ECO:0000256" key="7">
    <source>
        <dbReference type="SAM" id="Coils"/>
    </source>
</evidence>
<evidence type="ECO:0000256" key="5">
    <source>
        <dbReference type="ARBA" id="ARBA00023159"/>
    </source>
</evidence>
<reference evidence="11 12" key="1">
    <citation type="submission" date="2016-12" db="EMBL/GenBank/DDBJ databases">
        <authorList>
            <person name="Song W.-J."/>
            <person name="Kurnit D.M."/>
        </authorList>
    </citation>
    <scope>NUCLEOTIDE SEQUENCE [LARGE SCALE GENOMIC DNA]</scope>
    <source>
        <strain evidence="11 12">175</strain>
    </source>
</reference>
<keyword evidence="7" id="KW-0175">Coiled coil</keyword>
<dbReference type="RefSeq" id="WP_176225293.1">
    <property type="nucleotide sequence ID" value="NZ_FXAM01000001.1"/>
</dbReference>
<dbReference type="Pfam" id="PF01590">
    <property type="entry name" value="GAF"/>
    <property type="match status" value="1"/>
</dbReference>
<name>A0A1Y6D7J2_9GAMM</name>
<dbReference type="EMBL" id="FXAM01000001">
    <property type="protein sequence ID" value="SMF96452.1"/>
    <property type="molecule type" value="Genomic_DNA"/>
</dbReference>
<evidence type="ECO:0000313" key="11">
    <source>
        <dbReference type="EMBL" id="SMF96452.1"/>
    </source>
</evidence>
<gene>
    <name evidence="11" type="ORF">SAMN02949497_3851</name>
</gene>
<dbReference type="NCBIfam" id="TIGR00229">
    <property type="entry name" value="sensory_box"/>
    <property type="match status" value="1"/>
</dbReference>
<dbReference type="GO" id="GO:0006355">
    <property type="term" value="P:regulation of DNA-templated transcription"/>
    <property type="evidence" value="ECO:0007669"/>
    <property type="project" value="InterPro"/>
</dbReference>
<keyword evidence="6" id="KW-0804">Transcription</keyword>
<keyword evidence="12" id="KW-1185">Reference proteome</keyword>
<dbReference type="Gene3D" id="1.10.10.60">
    <property type="entry name" value="Homeodomain-like"/>
    <property type="match status" value="1"/>
</dbReference>